<feature type="chain" id="PRO_5044002440" description="Aminopeptidase N" evidence="25">
    <location>
        <begin position="23"/>
        <end position="2710"/>
    </location>
</feature>
<keyword evidence="21" id="KW-0449">Lipoprotein</keyword>
<keyword evidence="12 25" id="KW-0732">Signal</keyword>
<keyword evidence="16" id="KW-1133">Transmembrane helix</keyword>
<evidence type="ECO:0000256" key="23">
    <source>
        <dbReference type="PIRSR" id="PIRSR634016-3"/>
    </source>
</evidence>
<keyword evidence="11 23" id="KW-0479">Metal-binding</keyword>
<feature type="binding site" evidence="23">
    <location>
        <position position="2117"/>
    </location>
    <ligand>
        <name>Zn(2+)</name>
        <dbReference type="ChEBI" id="CHEBI:29105"/>
        <note>catalytic</note>
    </ligand>
</feature>
<dbReference type="PANTHER" id="PTHR11533:SF301">
    <property type="entry name" value="AMINOPEPTIDASE"/>
    <property type="match status" value="1"/>
</dbReference>
<keyword evidence="10" id="KW-0812">Transmembrane</keyword>
<feature type="domain" description="Peptidase M1 membrane alanine aminopeptidase" evidence="26">
    <location>
        <begin position="272"/>
        <end position="496"/>
    </location>
</feature>
<keyword evidence="30" id="KW-1185">Reference proteome</keyword>
<dbReference type="InterPro" id="IPR014782">
    <property type="entry name" value="Peptidase_M1_dom"/>
</dbReference>
<evidence type="ECO:0000256" key="22">
    <source>
        <dbReference type="PIRSR" id="PIRSR634016-1"/>
    </source>
</evidence>
<dbReference type="EC" id="3.4.11.2" evidence="5"/>
<evidence type="ECO:0000256" key="12">
    <source>
        <dbReference type="ARBA" id="ARBA00022729"/>
    </source>
</evidence>
<evidence type="ECO:0000256" key="9">
    <source>
        <dbReference type="ARBA" id="ARBA00022670"/>
    </source>
</evidence>
<dbReference type="InterPro" id="IPR024571">
    <property type="entry name" value="ERAP1-like_C_dom"/>
</dbReference>
<dbReference type="InterPro" id="IPR001930">
    <property type="entry name" value="Peptidase_M1"/>
</dbReference>
<dbReference type="GO" id="GO:0098552">
    <property type="term" value="C:side of membrane"/>
    <property type="evidence" value="ECO:0007669"/>
    <property type="project" value="UniProtKB-KW"/>
</dbReference>
<dbReference type="FunFam" id="1.10.390.10:FF:000019">
    <property type="entry name" value="Aminopeptidase"/>
    <property type="match status" value="3"/>
</dbReference>
<dbReference type="GO" id="GO:0070006">
    <property type="term" value="F:metalloaminopeptidase activity"/>
    <property type="evidence" value="ECO:0007669"/>
    <property type="project" value="TreeGrafter"/>
</dbReference>
<evidence type="ECO:0000256" key="10">
    <source>
        <dbReference type="ARBA" id="ARBA00022692"/>
    </source>
</evidence>
<keyword evidence="17" id="KW-0482">Metalloprotease</keyword>
<keyword evidence="15" id="KW-0735">Signal-anchor</keyword>
<evidence type="ECO:0000256" key="17">
    <source>
        <dbReference type="ARBA" id="ARBA00023049"/>
    </source>
</evidence>
<dbReference type="Gene3D" id="1.25.50.20">
    <property type="match status" value="3"/>
</dbReference>
<dbReference type="FunFam" id="2.60.40.1730:FF:000012">
    <property type="entry name" value="Aminopeptidase N"/>
    <property type="match status" value="2"/>
</dbReference>
<evidence type="ECO:0000256" key="13">
    <source>
        <dbReference type="ARBA" id="ARBA00022801"/>
    </source>
</evidence>
<evidence type="ECO:0000256" key="20">
    <source>
        <dbReference type="ARBA" id="ARBA00023180"/>
    </source>
</evidence>
<dbReference type="GO" id="GO:0042277">
    <property type="term" value="F:peptide binding"/>
    <property type="evidence" value="ECO:0007669"/>
    <property type="project" value="TreeGrafter"/>
</dbReference>
<evidence type="ECO:0000313" key="29">
    <source>
        <dbReference type="EMBL" id="KAL0111089.1"/>
    </source>
</evidence>
<proteinExistence type="inferred from homology"/>
<keyword evidence="7" id="KW-1003">Cell membrane</keyword>
<dbReference type="Proteomes" id="UP001430953">
    <property type="component" value="Unassembled WGS sequence"/>
</dbReference>
<dbReference type="PRINTS" id="PR00756">
    <property type="entry name" value="ALADIPTASE"/>
</dbReference>
<evidence type="ECO:0000256" key="24">
    <source>
        <dbReference type="PIRSR" id="PIRSR634016-4"/>
    </source>
</evidence>
<dbReference type="InterPro" id="IPR042097">
    <property type="entry name" value="Aminopeptidase_N-like_N_sf"/>
</dbReference>
<dbReference type="FunFam" id="2.60.40.1730:FF:000013">
    <property type="entry name" value="Aminopeptidase"/>
    <property type="match status" value="1"/>
</dbReference>
<feature type="binding site" evidence="23">
    <location>
        <position position="2094"/>
    </location>
    <ligand>
        <name>Zn(2+)</name>
        <dbReference type="ChEBI" id="CHEBI:29105"/>
        <note>catalytic</note>
    </ligand>
</feature>
<dbReference type="GO" id="GO:0005737">
    <property type="term" value="C:cytoplasm"/>
    <property type="evidence" value="ECO:0007669"/>
    <property type="project" value="TreeGrafter"/>
</dbReference>
<evidence type="ECO:0000259" key="28">
    <source>
        <dbReference type="Pfam" id="PF17900"/>
    </source>
</evidence>
<dbReference type="Pfam" id="PF01433">
    <property type="entry name" value="Peptidase_M1"/>
    <property type="match status" value="3"/>
</dbReference>
<feature type="domain" description="Peptidase M1 membrane alanine aminopeptidase" evidence="26">
    <location>
        <begin position="1151"/>
        <end position="1373"/>
    </location>
</feature>
<dbReference type="Gene3D" id="2.60.40.1730">
    <property type="entry name" value="tricorn interacting facor f3 domain"/>
    <property type="match status" value="3"/>
</dbReference>
<feature type="site" description="Transition state stabilizer" evidence="24">
    <location>
        <position position="2180"/>
    </location>
</feature>
<keyword evidence="18" id="KW-0472">Membrane</keyword>
<keyword evidence="14 23" id="KW-0862">Zinc</keyword>
<organism evidence="29 30">
    <name type="scientific">Cardiocondyla obscurior</name>
    <dbReference type="NCBI Taxonomy" id="286306"/>
    <lineage>
        <taxon>Eukaryota</taxon>
        <taxon>Metazoa</taxon>
        <taxon>Ecdysozoa</taxon>
        <taxon>Arthropoda</taxon>
        <taxon>Hexapoda</taxon>
        <taxon>Insecta</taxon>
        <taxon>Pterygota</taxon>
        <taxon>Neoptera</taxon>
        <taxon>Endopterygota</taxon>
        <taxon>Hymenoptera</taxon>
        <taxon>Apocrita</taxon>
        <taxon>Aculeata</taxon>
        <taxon>Formicoidea</taxon>
        <taxon>Formicidae</taxon>
        <taxon>Myrmicinae</taxon>
        <taxon>Cardiocondyla</taxon>
    </lineage>
</organism>
<evidence type="ECO:0000256" key="14">
    <source>
        <dbReference type="ARBA" id="ARBA00022833"/>
    </source>
</evidence>
<feature type="domain" description="Aminopeptidase N-like N-terminal" evidence="28">
    <location>
        <begin position="931"/>
        <end position="1117"/>
    </location>
</feature>
<dbReference type="Gene3D" id="2.60.40.1910">
    <property type="match status" value="3"/>
</dbReference>
<evidence type="ECO:0000256" key="3">
    <source>
        <dbReference type="ARBA" id="ARBA00004609"/>
    </source>
</evidence>
<comment type="similarity">
    <text evidence="4">Belongs to the peptidase M1 family.</text>
</comment>
<evidence type="ECO:0000256" key="7">
    <source>
        <dbReference type="ARBA" id="ARBA00022475"/>
    </source>
</evidence>
<evidence type="ECO:0000256" key="19">
    <source>
        <dbReference type="ARBA" id="ARBA00023157"/>
    </source>
</evidence>
<dbReference type="GO" id="GO:0005615">
    <property type="term" value="C:extracellular space"/>
    <property type="evidence" value="ECO:0007669"/>
    <property type="project" value="TreeGrafter"/>
</dbReference>
<dbReference type="GO" id="GO:0008270">
    <property type="term" value="F:zinc ion binding"/>
    <property type="evidence" value="ECO:0007669"/>
    <property type="project" value="InterPro"/>
</dbReference>
<evidence type="ECO:0000256" key="11">
    <source>
        <dbReference type="ARBA" id="ARBA00022723"/>
    </source>
</evidence>
<accession>A0AAW2F949</accession>
<dbReference type="FunFam" id="1.25.50.20:FF:000001">
    <property type="entry name" value="Aminopeptidase"/>
    <property type="match status" value="3"/>
</dbReference>
<keyword evidence="8" id="KW-0336">GPI-anchor</keyword>
<protein>
    <recommendedName>
        <fullName evidence="6">Aminopeptidase N</fullName>
        <ecNumber evidence="5">3.4.11.2</ecNumber>
    </recommendedName>
</protein>
<feature type="active site" description="Proton acceptor" evidence="22">
    <location>
        <position position="2095"/>
    </location>
</feature>
<evidence type="ECO:0000256" key="8">
    <source>
        <dbReference type="ARBA" id="ARBA00022622"/>
    </source>
</evidence>
<feature type="binding site" evidence="23">
    <location>
        <position position="2098"/>
    </location>
    <ligand>
        <name>Zn(2+)</name>
        <dbReference type="ChEBI" id="CHEBI:29105"/>
        <note>catalytic</note>
    </ligand>
</feature>
<evidence type="ECO:0000313" key="30">
    <source>
        <dbReference type="Proteomes" id="UP001430953"/>
    </source>
</evidence>
<comment type="caution">
    <text evidence="29">The sequence shown here is derived from an EMBL/GenBank/DDBJ whole genome shotgun (WGS) entry which is preliminary data.</text>
</comment>
<evidence type="ECO:0000256" key="6">
    <source>
        <dbReference type="ARBA" id="ARBA00015611"/>
    </source>
</evidence>
<evidence type="ECO:0000256" key="16">
    <source>
        <dbReference type="ARBA" id="ARBA00022989"/>
    </source>
</evidence>
<dbReference type="CDD" id="cd09601">
    <property type="entry name" value="M1_APN-Q_like"/>
    <property type="match status" value="3"/>
</dbReference>
<evidence type="ECO:0000256" key="18">
    <source>
        <dbReference type="ARBA" id="ARBA00023136"/>
    </source>
</evidence>
<dbReference type="InterPro" id="IPR027268">
    <property type="entry name" value="Peptidase_M4/M1_CTD_sf"/>
</dbReference>
<evidence type="ECO:0000256" key="25">
    <source>
        <dbReference type="SAM" id="SignalP"/>
    </source>
</evidence>
<feature type="signal peptide" evidence="25">
    <location>
        <begin position="1"/>
        <end position="22"/>
    </location>
</feature>
<evidence type="ECO:0000256" key="2">
    <source>
        <dbReference type="ARBA" id="ARBA00004606"/>
    </source>
</evidence>
<dbReference type="EMBL" id="JADYXP020000013">
    <property type="protein sequence ID" value="KAL0111089.1"/>
    <property type="molecule type" value="Genomic_DNA"/>
</dbReference>
<dbReference type="Gene3D" id="1.10.390.10">
    <property type="entry name" value="Neutral Protease Domain 2"/>
    <property type="match status" value="3"/>
</dbReference>
<dbReference type="Pfam" id="PF11838">
    <property type="entry name" value="ERAP1_C"/>
    <property type="match status" value="3"/>
</dbReference>
<evidence type="ECO:0000256" key="15">
    <source>
        <dbReference type="ARBA" id="ARBA00022968"/>
    </source>
</evidence>
<dbReference type="Pfam" id="PF17900">
    <property type="entry name" value="Peptidase_M1_N"/>
    <property type="match status" value="3"/>
</dbReference>
<dbReference type="PANTHER" id="PTHR11533">
    <property type="entry name" value="PROTEASE M1 ZINC METALLOPROTEASE"/>
    <property type="match status" value="1"/>
</dbReference>
<feature type="domain" description="ERAP1-like C-terminal" evidence="27">
    <location>
        <begin position="575"/>
        <end position="894"/>
    </location>
</feature>
<evidence type="ECO:0000259" key="26">
    <source>
        <dbReference type="Pfam" id="PF01433"/>
    </source>
</evidence>
<evidence type="ECO:0000256" key="1">
    <source>
        <dbReference type="ARBA" id="ARBA00000098"/>
    </source>
</evidence>
<comment type="catalytic activity">
    <reaction evidence="1">
        <text>Release of an N-terminal amino acid, Xaa-|-Yaa- from a peptide, amide or arylamide. Xaa is preferably Ala, but may be most amino acids including Pro (slow action). When a terminal hydrophobic residue is followed by a prolyl residue, the two may be released as an intact Xaa-Pro dipeptide.</text>
        <dbReference type="EC" id="3.4.11.2"/>
    </reaction>
</comment>
<gene>
    <name evidence="29" type="ORF">PUN28_012804</name>
</gene>
<feature type="domain" description="Peptidase M1 membrane alanine aminopeptidase" evidence="26">
    <location>
        <begin position="2022"/>
        <end position="2246"/>
    </location>
</feature>
<dbReference type="GO" id="GO:0005886">
    <property type="term" value="C:plasma membrane"/>
    <property type="evidence" value="ECO:0007669"/>
    <property type="project" value="UniProtKB-SubCell"/>
</dbReference>
<comment type="subcellular location">
    <subcellularLocation>
        <location evidence="3">Cell membrane</location>
        <topology evidence="3">Lipid-anchor</topology>
        <topology evidence="3">GPI-anchor</topology>
    </subcellularLocation>
    <subcellularLocation>
        <location evidence="2">Membrane</location>
        <topology evidence="2">Single-pass type II membrane protein</topology>
    </subcellularLocation>
</comment>
<dbReference type="SUPFAM" id="SSF63737">
    <property type="entry name" value="Leukotriene A4 hydrolase N-terminal domain"/>
    <property type="match status" value="3"/>
</dbReference>
<reference evidence="29 30" key="1">
    <citation type="submission" date="2023-03" db="EMBL/GenBank/DDBJ databases">
        <title>High recombination rates correlate with genetic variation in Cardiocondyla obscurior ants.</title>
        <authorList>
            <person name="Errbii M."/>
        </authorList>
    </citation>
    <scope>NUCLEOTIDE SEQUENCE [LARGE SCALE GENOMIC DNA]</scope>
    <source>
        <strain evidence="29">Alpha-2009</strain>
        <tissue evidence="29">Whole body</tissue>
    </source>
</reference>
<dbReference type="InterPro" id="IPR045357">
    <property type="entry name" value="Aminopeptidase_N-like_N"/>
</dbReference>
<feature type="domain" description="ERAP1-like C-terminal" evidence="27">
    <location>
        <begin position="1452"/>
        <end position="1771"/>
    </location>
</feature>
<sequence>MKILRKHLLLYTLVVLFGGNLADKSPFYNDALTQNTDFSQNENSIDFRLPTAIIPVSYEIKLISNLPDNFKFIGFVTIEALVKHPTNNITLHVGNLNIEEVTILEYKNDNFLTTYDNITEKFTITLPKIITEGKKVSIYMKYNGILSDNMLGFYKSSYLDEDGETKWLAATQFQTTHARHAFPCFDEPRFKANYTISIARNKKYKVLSNMPLINSKTLDPENKIWDTFGESISMPTYLVAFVISEFDSNYNTDSGTNIGVWSKPSTIEQTEYALNVSTALLKLYKEKFNESYALEKLDMVAVPDFAAGAMENWGLVTYREDRMLYDPKESSALAQQSVASVIAHELAHMWFGNLVTPEWWSYLWLSEAFARYFQYFGTAEIEKDWNMAEQFVVEQHQSALIVDGLESSLPMTREVSNKLQLEGIADTITYNKGASIVRMMSLVFGTDTFENVLRRYIENNKEEGLAQPEDLWIEIINELEIQNIPHIDIKKAMNSWTTRPGYPVISVVTHFSGQLSITQERFLLRNLDNTPKNIIWSIPITYTTQSESNFYNINPKYWMTTNRSSRNRIANPKEWVIFNVQSSGFYRVNYDNDGWQKIINALKTNLDEIHVLNRAGIVDDLLNLGRAGYQNYDLILDGLLYLEEETNYLPFKAAFNGFEYLNRRFTGQPKFFLFKEYVLSLIKNTHLRLKYEDNKDDDRLTVLLRQEVNNLLCNFGDDDCITTYTDKFKQWRKDSSARIKPNERATAYCVAIRHGTFQDWKYLWNEYLNSNYSTDQTVIIKALGCSQNTTILEQYLKYAIADYSENRIRKQDSTSVFAAVYNSGLLGAEYVLDFVDKYYKDMENYYGGQGTIAAILDGTSQRLSTNELVDKFEKLINDHKTDFVSIQKSLESSLRIARYELIWYRVYSPSIIEWLQKYDEIAHRLPANIRPQKYIISVKPYLEPGNFTVDGNVTIEAVVMQPISQIILHSSEIKHHFVEVMANQTFVEILKMTFVPRYDFFKIYLKEELLNQTIVTIRISYTSHLNATELRGFYKSSYVNKEGETRWLAASHLEPVGARKMFPCFDEPAMKAYFTLKVSVLPDYHPISNMDWVQIKKQVDGYWLYTFYKSVPMSTYLVALVVSDFNYKSEQKNGIELAVYARPNAISQTDYALSVMHPLLNFFEITYNQKYQLSKLYMAALPDFGSGAMENWGLLTYRETSMLYDENNSPITNKQDIRNVIAHEISHQWFGNLVSPLWWKYLWLNEGFARYFEYHAPARVFNDTTLESQFVVDQVHSAFKTDSSKSTHPMSHDVESVDEIRSIFDTITYNKGGSVLRMIEKTYGTKVFDNALSDYLEKRKYDVATPEDLYASLKLKIEEKGLKDDINVILNTWTTQSGYPVVKVSVTKSAISITQERFFLKEHEKNSDNTMWHIPITWALVENNLDFFNTTPKLWLTEQTKVINNPSPESLLIFNIQQSGYYRVNYNKNHWIQLIDFLKSQNFAVIHEINRAGLIDDLMNFARAGYVDYKTAITATMYLEYEDNYSPWRAFFNNLPYLDKRFAGRDIEGLYNKWLAYLIEALYGKLGFNDDVNDSDLTKVLRIHARKWACQLEIGDCRYQAAVYFREKQHSKPIPPNYRDVVYCTAMRTDKTNNTYDFLWNEYQNSNVDTDKLVILRSLACSENEDVLETLLHDAVTENSPIRYQNSANVFSNVYDASLIGVKVVMKVIETYYDDILHRHFNDYTKIANMVSALASRLSTRELYNQYEKLLDKLVDKEPEFKNSVDSYLATAQYEFDWYEKNAPVIFETLDNLFSSDAYRLPKTLDPKLYNITLTPNMEQGTFKGQVKINMIARQDTPLITLNSHKLDILQINVIKNGTEIRVLNYTTHITQQLKIYLSAYVYTNEEIEVMIDFNGLLNDDMNGFYRSSYFDKNGNQHWLATTQFEPTYARQAFPCFDEPAFKSKFQINIQRPKHYHSLSNMLLSETKEENNNAIDIFYTTAVDMSTYLVAFVVSEFESAYDPKNGSLDVWGRPEVAEYGKFAQDIGVKIIMELQNITNIDYPLPKLDLIGIPDFSMGAMENWGLATFREYGLFYNEKETTSTYEKYIITVIAHELAHMWFGNLVTCEWWEYIWLNEGFAQYFEWFASDQILPKYKFMDQFVVYELQSALLKDASTSAHPMTNPVETPEEIANAFDYVTYGKSASVLRMLFNAFEKEIHIEALHNYLTKWKYNTVRPADLWKSFDSLVSISIDRKNVSVEEIMNTWTNQPGYPVVLATKKGSELTLTQKRFLKKYDPGNEFYWIPIFIFTSSDATSRVPSVSKIWLGSKPKTVTINSNNDWYIVNYRQTGFYRVNYDLDSWKTLINKLNSKSFEAIDVLNRAQIIDDLFNLARADYVEYELVMNATRYLKQESNHLPWRAFLNGLSYISNRFEQQKFQQNYNKYILDLLSNIYNKIGFSDDDEEEHLNKLNREMILQWACKLNKAECVKTSKTMFNDWRNNNTLKIPRDARSAVYCTAIKNGTKEDWDFLWKQYVQTNFASEKKIIINALGCSIDEKVLQNYLEEAIKKKVIKHDPASIRRQDVAAVFTSVYSAGSIGVDVTLKFLVTNTENLYEYFGKWDDVADLFVNLAPYISTTDQRDTLENYINENMASFPKPIRQKFTSALTTANGNLLWFKDNGPKISQWILRVQETEEKEKPEAEPDSSTRIESLNIVLTSLIALMSYFLSHL</sequence>
<feature type="domain" description="Aminopeptidase N-like N-terminal" evidence="28">
    <location>
        <begin position="55"/>
        <end position="238"/>
    </location>
</feature>
<name>A0AAW2F949_9HYME</name>
<keyword evidence="20" id="KW-0325">Glycoprotein</keyword>
<evidence type="ECO:0000256" key="5">
    <source>
        <dbReference type="ARBA" id="ARBA00012564"/>
    </source>
</evidence>
<evidence type="ECO:0000259" key="27">
    <source>
        <dbReference type="Pfam" id="PF11838"/>
    </source>
</evidence>
<feature type="domain" description="ERAP1-like C-terminal" evidence="27">
    <location>
        <begin position="2321"/>
        <end position="2639"/>
    </location>
</feature>
<keyword evidence="9" id="KW-0645">Protease</keyword>
<dbReference type="GO" id="GO:0016285">
    <property type="term" value="F:alanyl aminopeptidase activity"/>
    <property type="evidence" value="ECO:0007669"/>
    <property type="project" value="UniProtKB-EC"/>
</dbReference>
<dbReference type="SUPFAM" id="SSF55486">
    <property type="entry name" value="Metalloproteases ('zincins'), catalytic domain"/>
    <property type="match status" value="3"/>
</dbReference>
<keyword evidence="19" id="KW-1015">Disulfide bond</keyword>
<dbReference type="InterPro" id="IPR050344">
    <property type="entry name" value="Peptidase_M1_aminopeptidases"/>
</dbReference>
<dbReference type="GO" id="GO:0006508">
    <property type="term" value="P:proteolysis"/>
    <property type="evidence" value="ECO:0007669"/>
    <property type="project" value="UniProtKB-KW"/>
</dbReference>
<evidence type="ECO:0000256" key="4">
    <source>
        <dbReference type="ARBA" id="ARBA00010136"/>
    </source>
</evidence>
<evidence type="ECO:0000256" key="21">
    <source>
        <dbReference type="ARBA" id="ARBA00023288"/>
    </source>
</evidence>
<keyword evidence="13" id="KW-0378">Hydrolase</keyword>
<dbReference type="InterPro" id="IPR034016">
    <property type="entry name" value="M1_APN-typ"/>
</dbReference>
<feature type="domain" description="Aminopeptidase N-like N-terminal" evidence="28">
    <location>
        <begin position="1807"/>
        <end position="1989"/>
    </location>
</feature>
<comment type="cofactor">
    <cofactor evidence="23">
        <name>Zn(2+)</name>
        <dbReference type="ChEBI" id="CHEBI:29105"/>
    </cofactor>
    <text evidence="23">Binds 1 zinc ion per subunit.</text>
</comment>
<dbReference type="GO" id="GO:0043171">
    <property type="term" value="P:peptide catabolic process"/>
    <property type="evidence" value="ECO:0007669"/>
    <property type="project" value="TreeGrafter"/>
</dbReference>
<dbReference type="FunFam" id="2.60.40.1910:FF:000008">
    <property type="entry name" value="Aminopeptidase"/>
    <property type="match status" value="2"/>
</dbReference>